<dbReference type="SUPFAM" id="SSF49265">
    <property type="entry name" value="Fibronectin type III"/>
    <property type="match status" value="2"/>
</dbReference>
<dbReference type="SUPFAM" id="SSF48239">
    <property type="entry name" value="Terpenoid cyclases/Protein prenyltransferases"/>
    <property type="match status" value="1"/>
</dbReference>
<dbReference type="InterPro" id="IPR036116">
    <property type="entry name" value="FN3_sf"/>
</dbReference>
<dbReference type="InterPro" id="IPR008930">
    <property type="entry name" value="Terpenoid_cyclase/PrenylTrfase"/>
</dbReference>
<comment type="caution">
    <text evidence="2">The sequence shown here is derived from an EMBL/GenBank/DDBJ whole genome shotgun (WGS) entry which is preliminary data.</text>
</comment>
<dbReference type="CDD" id="cd00063">
    <property type="entry name" value="FN3"/>
    <property type="match status" value="1"/>
</dbReference>
<dbReference type="Gene3D" id="2.60.40.10">
    <property type="entry name" value="Immunoglobulins"/>
    <property type="match status" value="4"/>
</dbReference>
<protein>
    <submittedName>
        <fullName evidence="2">DUF4430 domain-containing protein</fullName>
    </submittedName>
</protein>
<dbReference type="AlphaFoldDB" id="A0A3R5WTI1"/>
<evidence type="ECO:0000259" key="1">
    <source>
        <dbReference type="PROSITE" id="PS50853"/>
    </source>
</evidence>
<name>A0A3R5WTI1_9FIRM</name>
<dbReference type="PROSITE" id="PS50853">
    <property type="entry name" value="FN3"/>
    <property type="match status" value="1"/>
</dbReference>
<proteinExistence type="predicted"/>
<dbReference type="Gene3D" id="1.50.10.20">
    <property type="match status" value="1"/>
</dbReference>
<sequence length="1270" mass="136866">MKLVNMPFWEKLKGDTFMRRRILAACMAMCMAAATVVTSPWGGGMTAYAAEETKTITVSAYDYTAVDAGIEGASKTGVIMEQTVEVDADTTTAQAVQKAFDQAGVSVEGVSSGYVSSINGLGAGVGYSGWMLAYDNDDYSNGGMSSIVLSDGDSLRFDYTCNEDTTTDDIGNGYYGNPYVKTLTVAGQTFNMSKKTTFDANYNMTNTYYINGEETKAAGTEEDPFVFEVSVPANEAQAAYITMDTSLNSHYAVIDGWSVSKETYDITNGLDFSVSSLGGKYKSYFTIKTDLKANNTSDSYKEMLDSSIKYIRNTVTEAEVGSVGGEWAVLALARYGYEDPEWYTAYYNNVVKYVQNIGSNKLHSRKLTDNSRVIIGLTAIGADPTNVGGYNLLEPLANLEDVVWQGINGPIYALIALDTGDYEIPELPDDSTATQTTREGLIQYILDKEIPGSGGWALWGSKADPDITTMAVQALAPYYNTNADVKAAVNRGMKAISDQQLSNGGMGSWGTVNSESCAQTVCALSDLGRDADTDPQYVKNMNSILDAMLSFYIDGGGFAHAAQNGKLSVNMMATEQATYALVSYDRFKTGKTTLYNMSDRKKLYTESADKKSVEKANVTVADFGLVYDGTVKEPKVTVKYGDILLTEGVDYTKKFSNNVEAGNTAKVTIIGMGDYEGQTEKTFSIYSAEIEAADVAIDQTVFVADGKVKKPNVTVTHAGTTLKANTDYTVAFANNVLPGKATLTVTGKGKYTGKVVKYYTLNATHISKADITVLTEEYVTDGTEKTPAVSVAYNGKKLKSGTDYSVRYIDNVNAGTASVRITGIKYYSGSVEYTFEIKPIELTDAVVTVDTDDIVADGSKKTPTVNVTLGDTVLEAGKDFTVSYFSNVKVGTAKATVTGIGNYTGKIKQAFEIKDGKTEITAASLEEGAVALEWKAVTAADSYAIYRKAESESEFAKIAETEELSYSDKTAEAGVSYEYEVRPVVGKSFGSSEAVKVAVLAAPAAKLTNTKAGIEVKWNVSANADSYVVLRKTGTSDTWEKIADAVKTTYVDKNVTEKTVYTYAVQAVSEAGTSAYTGKSVTRKTPITTLATPAVTLSNAKAGVTLKWNKVAGAKQYVVYRKAGNAKIWTKVATVKTLSYADRRVKAGVKYTYAVKASGDYAISSYKAKAIYRVNGQAINYYCSPEKAKIEVEVKKDAKATGYQVQYAKSSAFTGSKIVTFAGVKKNDLTVKTAGVGTKYYVRVRSYKKVGSTVYYGAWSSSVSVVTEKY</sequence>
<dbReference type="OrthoDB" id="411361at2"/>
<dbReference type="InterPro" id="IPR003961">
    <property type="entry name" value="FN3_dom"/>
</dbReference>
<dbReference type="CDD" id="cd00688">
    <property type="entry name" value="ISOPREN_C2_like"/>
    <property type="match status" value="1"/>
</dbReference>
<dbReference type="Proteomes" id="UP000283295">
    <property type="component" value="Unassembled WGS sequence"/>
</dbReference>
<organism evidence="2 3">
    <name type="scientific">Coprococcus eutactus</name>
    <dbReference type="NCBI Taxonomy" id="33043"/>
    <lineage>
        <taxon>Bacteria</taxon>
        <taxon>Bacillati</taxon>
        <taxon>Bacillota</taxon>
        <taxon>Clostridia</taxon>
        <taxon>Lachnospirales</taxon>
        <taxon>Lachnospiraceae</taxon>
        <taxon>Coprococcus</taxon>
    </lineage>
</organism>
<dbReference type="SMART" id="SM00060">
    <property type="entry name" value="FN3"/>
    <property type="match status" value="3"/>
</dbReference>
<feature type="domain" description="Fibronectin type-III" evidence="1">
    <location>
        <begin position="999"/>
        <end position="1088"/>
    </location>
</feature>
<dbReference type="Gene3D" id="2.170.130.30">
    <property type="match status" value="1"/>
</dbReference>
<reference evidence="2 3" key="1">
    <citation type="submission" date="2018-08" db="EMBL/GenBank/DDBJ databases">
        <title>A genome reference for cultivated species of the human gut microbiota.</title>
        <authorList>
            <person name="Zou Y."/>
            <person name="Xue W."/>
            <person name="Luo G."/>
        </authorList>
    </citation>
    <scope>NUCLEOTIDE SEQUENCE [LARGE SCALE GENOMIC DNA]</scope>
    <source>
        <strain evidence="2 3">AF22-21</strain>
    </source>
</reference>
<gene>
    <name evidence="2" type="ORF">DWX94_00560</name>
</gene>
<dbReference type="InterPro" id="IPR013783">
    <property type="entry name" value="Ig-like_fold"/>
</dbReference>
<accession>A0A3R5WTI1</accession>
<evidence type="ECO:0000313" key="3">
    <source>
        <dbReference type="Proteomes" id="UP000283295"/>
    </source>
</evidence>
<evidence type="ECO:0000313" key="2">
    <source>
        <dbReference type="EMBL" id="RGS44323.1"/>
    </source>
</evidence>
<dbReference type="EMBL" id="QRVK01000001">
    <property type="protein sequence ID" value="RGS44323.1"/>
    <property type="molecule type" value="Genomic_DNA"/>
</dbReference>